<protein>
    <submittedName>
        <fullName evidence="4">AcrR family transcriptional regulator</fullName>
    </submittedName>
</protein>
<dbReference type="AlphaFoldDB" id="A0A7X0BQE9"/>
<dbReference type="InterPro" id="IPR023772">
    <property type="entry name" value="DNA-bd_HTH_TetR-type_CS"/>
</dbReference>
<gene>
    <name evidence="4" type="ORF">HNP49_000050</name>
</gene>
<feature type="DNA-binding region" description="H-T-H motif" evidence="2">
    <location>
        <begin position="57"/>
        <end position="76"/>
    </location>
</feature>
<keyword evidence="1 2" id="KW-0238">DNA-binding</keyword>
<sequence>MNQADLGVVRAVFEDLGGVQAVAREQGEGPLVSHLQRTNIQLAAIPVFVRKGLADTTVNDLLEAAQVSRRTFYKYFANKMDVLEGIYCTAVALLLARFRELQPGADMESWLRAMVGLFFDYHLSVGPIIRLMQEEALRGDSPLAVHRQQAHAEMQALLQQRLALTGKEFPTLTYQALIWAMEAASLNLLNRAAPRQEIGEAKTVLGDLLLAVLCPRTT</sequence>
<proteinExistence type="predicted"/>
<dbReference type="InterPro" id="IPR050109">
    <property type="entry name" value="HTH-type_TetR-like_transc_reg"/>
</dbReference>
<name>A0A7X0BQE9_9PSED</name>
<dbReference type="EMBL" id="JACHLL010000001">
    <property type="protein sequence ID" value="MBB6339900.1"/>
    <property type="molecule type" value="Genomic_DNA"/>
</dbReference>
<evidence type="ECO:0000313" key="4">
    <source>
        <dbReference type="EMBL" id="MBB6339900.1"/>
    </source>
</evidence>
<keyword evidence="5" id="KW-1185">Reference proteome</keyword>
<comment type="caution">
    <text evidence="4">The sequence shown here is derived from an EMBL/GenBank/DDBJ whole genome shotgun (WGS) entry which is preliminary data.</text>
</comment>
<dbReference type="GO" id="GO:0000976">
    <property type="term" value="F:transcription cis-regulatory region binding"/>
    <property type="evidence" value="ECO:0007669"/>
    <property type="project" value="TreeGrafter"/>
</dbReference>
<dbReference type="Proteomes" id="UP000557193">
    <property type="component" value="Unassembled WGS sequence"/>
</dbReference>
<dbReference type="Pfam" id="PF00440">
    <property type="entry name" value="TetR_N"/>
    <property type="match status" value="1"/>
</dbReference>
<accession>A0A7X0BQE9</accession>
<reference evidence="4 5" key="1">
    <citation type="submission" date="2020-08" db="EMBL/GenBank/DDBJ databases">
        <title>Functional genomics of gut bacteria from endangered species of beetles.</title>
        <authorList>
            <person name="Carlos-Shanley C."/>
        </authorList>
    </citation>
    <scope>NUCLEOTIDE SEQUENCE [LARGE SCALE GENOMIC DNA]</scope>
    <source>
        <strain evidence="4 5">S00202</strain>
    </source>
</reference>
<dbReference type="GO" id="GO:0003700">
    <property type="term" value="F:DNA-binding transcription factor activity"/>
    <property type="evidence" value="ECO:0007669"/>
    <property type="project" value="TreeGrafter"/>
</dbReference>
<dbReference type="PANTHER" id="PTHR30055">
    <property type="entry name" value="HTH-TYPE TRANSCRIPTIONAL REGULATOR RUTR"/>
    <property type="match status" value="1"/>
</dbReference>
<dbReference type="PROSITE" id="PS50977">
    <property type="entry name" value="HTH_TETR_2"/>
    <property type="match status" value="1"/>
</dbReference>
<dbReference type="RefSeq" id="WP_184679610.1">
    <property type="nucleotide sequence ID" value="NZ_JACHLL010000001.1"/>
</dbReference>
<dbReference type="InterPro" id="IPR009057">
    <property type="entry name" value="Homeodomain-like_sf"/>
</dbReference>
<dbReference type="PANTHER" id="PTHR30055:SF223">
    <property type="entry name" value="HTH-TYPE TRANSCRIPTIONAL REGULATOR UIDR"/>
    <property type="match status" value="1"/>
</dbReference>
<evidence type="ECO:0000313" key="5">
    <source>
        <dbReference type="Proteomes" id="UP000557193"/>
    </source>
</evidence>
<feature type="domain" description="HTH tetR-type" evidence="3">
    <location>
        <begin position="34"/>
        <end position="94"/>
    </location>
</feature>
<evidence type="ECO:0000256" key="1">
    <source>
        <dbReference type="ARBA" id="ARBA00023125"/>
    </source>
</evidence>
<dbReference type="PROSITE" id="PS01081">
    <property type="entry name" value="HTH_TETR_1"/>
    <property type="match status" value="1"/>
</dbReference>
<dbReference type="Gene3D" id="1.10.357.10">
    <property type="entry name" value="Tetracycline Repressor, domain 2"/>
    <property type="match status" value="1"/>
</dbReference>
<dbReference type="SUPFAM" id="SSF46689">
    <property type="entry name" value="Homeodomain-like"/>
    <property type="match status" value="1"/>
</dbReference>
<organism evidence="4 5">
    <name type="scientific">Pseudomonas fluvialis</name>
    <dbReference type="NCBI Taxonomy" id="1793966"/>
    <lineage>
        <taxon>Bacteria</taxon>
        <taxon>Pseudomonadati</taxon>
        <taxon>Pseudomonadota</taxon>
        <taxon>Gammaproteobacteria</taxon>
        <taxon>Pseudomonadales</taxon>
        <taxon>Pseudomonadaceae</taxon>
        <taxon>Pseudomonas</taxon>
    </lineage>
</organism>
<evidence type="ECO:0000256" key="2">
    <source>
        <dbReference type="PROSITE-ProRule" id="PRU00335"/>
    </source>
</evidence>
<evidence type="ECO:0000259" key="3">
    <source>
        <dbReference type="PROSITE" id="PS50977"/>
    </source>
</evidence>
<dbReference type="InterPro" id="IPR001647">
    <property type="entry name" value="HTH_TetR"/>
</dbReference>